<reference evidence="2 5" key="2">
    <citation type="submission" date="2020-12" db="EMBL/GenBank/DDBJ databases">
        <title>FDA dAtabase for Regulatory Grade micrObial Sequences (FDA-ARGOS): Supporting development and validation of Infectious Disease Dx tests.</title>
        <authorList>
            <person name="Sproer C."/>
            <person name="Gronow S."/>
            <person name="Severitt S."/>
            <person name="Schroder I."/>
            <person name="Tallon L."/>
            <person name="Sadzewicz L."/>
            <person name="Zhao X."/>
            <person name="Boylan J."/>
            <person name="Ott S."/>
            <person name="Bowen H."/>
            <person name="Vavikolanu K."/>
            <person name="Mehta A."/>
            <person name="Aluvathingal J."/>
            <person name="Nadendla S."/>
            <person name="Lowell S."/>
            <person name="Myers T."/>
            <person name="Yan Y."/>
            <person name="Sichtig H."/>
        </authorList>
    </citation>
    <scope>NUCLEOTIDE SEQUENCE [LARGE SCALE GENOMIC DNA]</scope>
    <source>
        <strain evidence="2 5">FDAARGOS_907</strain>
    </source>
</reference>
<evidence type="ECO:0000313" key="4">
    <source>
        <dbReference type="Proteomes" id="UP000248897"/>
    </source>
</evidence>
<gene>
    <name evidence="2" type="ORF">I6G64_19025</name>
    <name evidence="3" type="ORF">NCTC12961_04394</name>
</gene>
<keyword evidence="5" id="KW-1185">Reference proteome</keyword>
<feature type="domain" description="Stability determinant" evidence="1">
    <location>
        <begin position="17"/>
        <end position="49"/>
    </location>
</feature>
<accession>A0A2X4V068</accession>
<evidence type="ECO:0000313" key="2">
    <source>
        <dbReference type="EMBL" id="QPS19659.1"/>
    </source>
</evidence>
<evidence type="ECO:0000313" key="3">
    <source>
        <dbReference type="EMBL" id="SQI44523.1"/>
    </source>
</evidence>
<dbReference type="RefSeq" id="WP_013814083.1">
    <property type="nucleotide sequence ID" value="NZ_CAMITG010000004.1"/>
</dbReference>
<dbReference type="Pfam" id="PF21217">
    <property type="entry name" value="PaaA2"/>
    <property type="match status" value="1"/>
</dbReference>
<reference evidence="3 4" key="1">
    <citation type="submission" date="2018-06" db="EMBL/GenBank/DDBJ databases">
        <authorList>
            <consortium name="Pathogen Informatics"/>
            <person name="Doyle S."/>
        </authorList>
    </citation>
    <scope>NUCLEOTIDE SEQUENCE [LARGE SCALE GENOMIC DNA]</scope>
    <source>
        <strain evidence="3 4">NCTC12961</strain>
    </source>
</reference>
<protein>
    <recommendedName>
        <fullName evidence="1">Stability determinant domain-containing protein</fullName>
    </recommendedName>
</protein>
<evidence type="ECO:0000259" key="1">
    <source>
        <dbReference type="Pfam" id="PF21217"/>
    </source>
</evidence>
<dbReference type="EMBL" id="CP065673">
    <property type="protein sequence ID" value="QPS19659.1"/>
    <property type="molecule type" value="Genomic_DNA"/>
</dbReference>
<sequence length="64" mass="7444">MVIKTSLSTQPTAEVAEQGESYDRWFRAKIEAAINSEKPRIPHEQVMNEMQIRLAAKKKIRKME</sequence>
<dbReference type="Gene3D" id="6.20.450.20">
    <property type="match status" value="1"/>
</dbReference>
<proteinExistence type="predicted"/>
<dbReference type="GeneID" id="57668481"/>
<evidence type="ECO:0000313" key="5">
    <source>
        <dbReference type="Proteomes" id="UP000594967"/>
    </source>
</evidence>
<dbReference type="InterPro" id="IPR048851">
    <property type="entry name" value="PaaA2_dom"/>
</dbReference>
<name>A0A2X4V068_SERPL</name>
<dbReference type="EMBL" id="LS483469">
    <property type="protein sequence ID" value="SQI44523.1"/>
    <property type="molecule type" value="Genomic_DNA"/>
</dbReference>
<organism evidence="3 4">
    <name type="scientific">Serratia plymuthica</name>
    <dbReference type="NCBI Taxonomy" id="82996"/>
    <lineage>
        <taxon>Bacteria</taxon>
        <taxon>Pseudomonadati</taxon>
        <taxon>Pseudomonadota</taxon>
        <taxon>Gammaproteobacteria</taxon>
        <taxon>Enterobacterales</taxon>
        <taxon>Yersiniaceae</taxon>
        <taxon>Serratia</taxon>
    </lineage>
</organism>
<dbReference type="Proteomes" id="UP000594967">
    <property type="component" value="Chromosome"/>
</dbReference>
<dbReference type="AlphaFoldDB" id="A0A2X4V068"/>
<dbReference type="OMA" id="INSEQPR"/>
<dbReference type="Proteomes" id="UP000248897">
    <property type="component" value="Chromosome 1"/>
</dbReference>